<keyword evidence="8" id="KW-0378">Hydrolase</keyword>
<dbReference type="SMART" id="SM00987">
    <property type="entry name" value="UreE_C"/>
    <property type="match status" value="1"/>
</dbReference>
<dbReference type="SMART" id="SM00986">
    <property type="entry name" value="UDG"/>
    <property type="match status" value="1"/>
</dbReference>
<dbReference type="GO" id="GO:0051539">
    <property type="term" value="F:4 iron, 4 sulfur cluster binding"/>
    <property type="evidence" value="ECO:0007669"/>
    <property type="project" value="UniProtKB-KW"/>
</dbReference>
<dbReference type="RefSeq" id="WP_242655761.1">
    <property type="nucleotide sequence ID" value="NZ_FQUW01000004.1"/>
</dbReference>
<proteinExistence type="inferred from homology"/>
<keyword evidence="6" id="KW-0479">Metal-binding</keyword>
<dbReference type="NCBIfam" id="TIGR00758">
    <property type="entry name" value="UDG_fam4"/>
    <property type="match status" value="1"/>
</dbReference>
<dbReference type="InterPro" id="IPR051536">
    <property type="entry name" value="UDG_Type-4/5"/>
</dbReference>
<protein>
    <recommendedName>
        <fullName evidence="4">Type-4 uracil-DNA glycosylase</fullName>
        <ecNumber evidence="3">3.2.2.27</ecNumber>
    </recommendedName>
</protein>
<evidence type="ECO:0000256" key="3">
    <source>
        <dbReference type="ARBA" id="ARBA00012030"/>
    </source>
</evidence>
<dbReference type="CDD" id="cd10030">
    <property type="entry name" value="UDG-F4_TTUDGA_SPO1dp_like"/>
    <property type="match status" value="1"/>
</dbReference>
<evidence type="ECO:0000313" key="14">
    <source>
        <dbReference type="Proteomes" id="UP000184196"/>
    </source>
</evidence>
<dbReference type="Pfam" id="PF03167">
    <property type="entry name" value="UDG"/>
    <property type="match status" value="1"/>
</dbReference>
<sequence length="212" mass="23989">MFWLQESLFSDPGWDLTGINDLETLEQKVKTCNRCGLRAGCQGVVFGEGNPRARVVLCGEGPGADEDRLGRPFVGKAGQLLDKILEACGFGRFEHVYILNTVKCRPPGNRIPTEEERAACRPNLEAQLRIIKPRIMVLLGATALQAVLDPRGRITRDRGRWVEKNGVWIMPTYHPAALLRNPKLKRDTWEDFKQVVAKYRELIDPNHYSPHC</sequence>
<dbReference type="SUPFAM" id="SSF52141">
    <property type="entry name" value="Uracil-DNA glycosylase-like"/>
    <property type="match status" value="1"/>
</dbReference>
<evidence type="ECO:0000256" key="5">
    <source>
        <dbReference type="ARBA" id="ARBA00022485"/>
    </source>
</evidence>
<evidence type="ECO:0000256" key="4">
    <source>
        <dbReference type="ARBA" id="ARBA00019403"/>
    </source>
</evidence>
<keyword evidence="9" id="KW-0408">Iron</keyword>
<dbReference type="EC" id="3.2.2.27" evidence="3"/>
<evidence type="ECO:0000256" key="7">
    <source>
        <dbReference type="ARBA" id="ARBA00022763"/>
    </source>
</evidence>
<dbReference type="EMBL" id="FQUW01000004">
    <property type="protein sequence ID" value="SHE29361.1"/>
    <property type="molecule type" value="Genomic_DNA"/>
</dbReference>
<organism evidence="13 14">
    <name type="scientific">Desulfofundulus australicus DSM 11792</name>
    <dbReference type="NCBI Taxonomy" id="1121425"/>
    <lineage>
        <taxon>Bacteria</taxon>
        <taxon>Bacillati</taxon>
        <taxon>Bacillota</taxon>
        <taxon>Clostridia</taxon>
        <taxon>Eubacteriales</taxon>
        <taxon>Peptococcaceae</taxon>
        <taxon>Desulfofundulus</taxon>
    </lineage>
</organism>
<dbReference type="PANTHER" id="PTHR33693">
    <property type="entry name" value="TYPE-5 URACIL-DNA GLYCOSYLASE"/>
    <property type="match status" value="1"/>
</dbReference>
<evidence type="ECO:0000259" key="12">
    <source>
        <dbReference type="SMART" id="SM00986"/>
    </source>
</evidence>
<keyword evidence="7" id="KW-0227">DNA damage</keyword>
<dbReference type="Gene3D" id="3.40.470.10">
    <property type="entry name" value="Uracil-DNA glycosylase-like domain"/>
    <property type="match status" value="1"/>
</dbReference>
<evidence type="ECO:0000256" key="6">
    <source>
        <dbReference type="ARBA" id="ARBA00022723"/>
    </source>
</evidence>
<evidence type="ECO:0000313" key="13">
    <source>
        <dbReference type="EMBL" id="SHE29361.1"/>
    </source>
</evidence>
<gene>
    <name evidence="13" type="ORF">SAMN02745218_00064</name>
</gene>
<evidence type="ECO:0000256" key="8">
    <source>
        <dbReference type="ARBA" id="ARBA00022801"/>
    </source>
</evidence>
<dbReference type="GO" id="GO:0006281">
    <property type="term" value="P:DNA repair"/>
    <property type="evidence" value="ECO:0007669"/>
    <property type="project" value="UniProtKB-KW"/>
</dbReference>
<evidence type="ECO:0000256" key="1">
    <source>
        <dbReference type="ARBA" id="ARBA00001400"/>
    </source>
</evidence>
<reference evidence="14" key="1">
    <citation type="submission" date="2016-11" db="EMBL/GenBank/DDBJ databases">
        <authorList>
            <person name="Varghese N."/>
            <person name="Submissions S."/>
        </authorList>
    </citation>
    <scope>NUCLEOTIDE SEQUENCE [LARGE SCALE GENOMIC DNA]</scope>
    <source>
        <strain evidence="14">DSM 11792</strain>
    </source>
</reference>
<comment type="catalytic activity">
    <reaction evidence="1">
        <text>Hydrolyzes single-stranded DNA or mismatched double-stranded DNA and polynucleotides, releasing free uracil.</text>
        <dbReference type="EC" id="3.2.2.27"/>
    </reaction>
</comment>
<evidence type="ECO:0000256" key="2">
    <source>
        <dbReference type="ARBA" id="ARBA00006521"/>
    </source>
</evidence>
<dbReference type="GO" id="GO:0046872">
    <property type="term" value="F:metal ion binding"/>
    <property type="evidence" value="ECO:0007669"/>
    <property type="project" value="UniProtKB-KW"/>
</dbReference>
<dbReference type="AlphaFoldDB" id="A0A1M4SAY9"/>
<keyword evidence="11" id="KW-0234">DNA repair</keyword>
<keyword evidence="10" id="KW-0411">Iron-sulfur</keyword>
<comment type="similarity">
    <text evidence="2">Belongs to the uracil-DNA glycosylase (UDG) superfamily. Type 4 (UDGa) family.</text>
</comment>
<dbReference type="Proteomes" id="UP000184196">
    <property type="component" value="Unassembled WGS sequence"/>
</dbReference>
<keyword evidence="5" id="KW-0004">4Fe-4S</keyword>
<dbReference type="GO" id="GO:0004844">
    <property type="term" value="F:uracil DNA N-glycosylase activity"/>
    <property type="evidence" value="ECO:0007669"/>
    <property type="project" value="UniProtKB-EC"/>
</dbReference>
<evidence type="ECO:0000256" key="10">
    <source>
        <dbReference type="ARBA" id="ARBA00023014"/>
    </source>
</evidence>
<evidence type="ECO:0000256" key="9">
    <source>
        <dbReference type="ARBA" id="ARBA00023004"/>
    </source>
</evidence>
<dbReference type="PANTHER" id="PTHR33693:SF1">
    <property type="entry name" value="TYPE-4 URACIL-DNA GLYCOSYLASE"/>
    <property type="match status" value="1"/>
</dbReference>
<dbReference type="InterPro" id="IPR005273">
    <property type="entry name" value="Ura-DNA_glyco_family4"/>
</dbReference>
<dbReference type="InterPro" id="IPR005122">
    <property type="entry name" value="Uracil-DNA_glycosylase-like"/>
</dbReference>
<name>A0A1M4SAY9_9FIRM</name>
<dbReference type="InterPro" id="IPR036895">
    <property type="entry name" value="Uracil-DNA_glycosylase-like_sf"/>
</dbReference>
<feature type="domain" description="Uracil-DNA glycosylase-like" evidence="12">
    <location>
        <begin position="46"/>
        <end position="193"/>
    </location>
</feature>
<keyword evidence="14" id="KW-1185">Reference proteome</keyword>
<accession>A0A1M4SAY9</accession>
<evidence type="ECO:0000256" key="11">
    <source>
        <dbReference type="ARBA" id="ARBA00023204"/>
    </source>
</evidence>